<comment type="caution">
    <text evidence="1">The sequence shown here is derived from an EMBL/GenBank/DDBJ whole genome shotgun (WGS) entry which is preliminary data.</text>
</comment>
<name>A0A2V3ID21_9FLOR</name>
<dbReference type="OrthoDB" id="10397141at2759"/>
<reference evidence="1 2" key="1">
    <citation type="journal article" date="2018" name="Mol. Biol. Evol.">
        <title>Analysis of the draft genome of the red seaweed Gracilariopsis chorda provides insights into genome size evolution in Rhodophyta.</title>
        <authorList>
            <person name="Lee J."/>
            <person name="Yang E.C."/>
            <person name="Graf L."/>
            <person name="Yang J.H."/>
            <person name="Qiu H."/>
            <person name="Zel Zion U."/>
            <person name="Chan C.X."/>
            <person name="Stephens T.G."/>
            <person name="Weber A.P.M."/>
            <person name="Boo G.H."/>
            <person name="Boo S.M."/>
            <person name="Kim K.M."/>
            <person name="Shin Y."/>
            <person name="Jung M."/>
            <person name="Lee S.J."/>
            <person name="Yim H.S."/>
            <person name="Lee J.H."/>
            <person name="Bhattacharya D."/>
            <person name="Yoon H.S."/>
        </authorList>
    </citation>
    <scope>NUCLEOTIDE SEQUENCE [LARGE SCALE GENOMIC DNA]</scope>
    <source>
        <strain evidence="1 2">SKKU-2015</strain>
        <tissue evidence="1">Whole body</tissue>
    </source>
</reference>
<evidence type="ECO:0000313" key="1">
    <source>
        <dbReference type="EMBL" id="PXF39982.1"/>
    </source>
</evidence>
<sequence>MWGIGQEVRTMAGCRCSGAGWRAARTEAYGGLLLLVVGATTLAFARCPSRVMEASARTANSKLRTGRGRLPQSVAYGNAGVDGRMHGGWWVGHFVDGGSMRHSSAVETKWAWHAGGKRHDGFATNKVGTSMAVLISGRHRLEFERSYVVLEKVGDYVIWGAGVAHSWSALEDSTILSIRWPSLSGDQGERGAVLNASGAV</sequence>
<evidence type="ECO:0000313" key="2">
    <source>
        <dbReference type="Proteomes" id="UP000247409"/>
    </source>
</evidence>
<dbReference type="InterPro" id="IPR011051">
    <property type="entry name" value="RmlC_Cupin_sf"/>
</dbReference>
<dbReference type="AlphaFoldDB" id="A0A2V3ID21"/>
<dbReference type="EMBL" id="NBIV01000390">
    <property type="protein sequence ID" value="PXF39982.1"/>
    <property type="molecule type" value="Genomic_DNA"/>
</dbReference>
<accession>A0A2V3ID21</accession>
<evidence type="ECO:0008006" key="3">
    <source>
        <dbReference type="Google" id="ProtNLM"/>
    </source>
</evidence>
<protein>
    <recommendedName>
        <fullName evidence="3">Signal peptidase I</fullName>
    </recommendedName>
</protein>
<proteinExistence type="predicted"/>
<keyword evidence="2" id="KW-1185">Reference proteome</keyword>
<dbReference type="SUPFAM" id="SSF51182">
    <property type="entry name" value="RmlC-like cupins"/>
    <property type="match status" value="1"/>
</dbReference>
<organism evidence="1 2">
    <name type="scientific">Gracilariopsis chorda</name>
    <dbReference type="NCBI Taxonomy" id="448386"/>
    <lineage>
        <taxon>Eukaryota</taxon>
        <taxon>Rhodophyta</taxon>
        <taxon>Florideophyceae</taxon>
        <taxon>Rhodymeniophycidae</taxon>
        <taxon>Gracilariales</taxon>
        <taxon>Gracilariaceae</taxon>
        <taxon>Gracilariopsis</taxon>
    </lineage>
</organism>
<gene>
    <name evidence="1" type="ORF">BWQ96_10310</name>
</gene>
<dbReference type="Proteomes" id="UP000247409">
    <property type="component" value="Unassembled WGS sequence"/>
</dbReference>